<evidence type="ECO:0000313" key="1">
    <source>
        <dbReference type="EMBL" id="KAE9584949.1"/>
    </source>
</evidence>
<evidence type="ECO:0000313" key="2">
    <source>
        <dbReference type="Proteomes" id="UP000447434"/>
    </source>
</evidence>
<keyword evidence="2" id="KW-1185">Reference proteome</keyword>
<dbReference type="EMBL" id="WOCE01000025">
    <property type="protein sequence ID" value="KAE9584949.1"/>
    <property type="molecule type" value="Genomic_DNA"/>
</dbReference>
<protein>
    <submittedName>
        <fullName evidence="1">Uncharacterized protein</fullName>
    </submittedName>
</protein>
<accession>A0A6A4NCE4</accession>
<sequence>MSSVEPFVPWSFLNNEDNPMLEVIAEETCKVTRKRPQRSPW</sequence>
<reference evidence="2" key="1">
    <citation type="journal article" date="2020" name="Nat. Commun.">
        <title>Genome sequence of the cluster root forming white lupin.</title>
        <authorList>
            <person name="Hufnagel B."/>
            <person name="Marques A."/>
            <person name="Soriano A."/>
            <person name="Marques L."/>
            <person name="Divol F."/>
            <person name="Doumas P."/>
            <person name="Sallet E."/>
            <person name="Mancinotti D."/>
            <person name="Carrere S."/>
            <person name="Marande W."/>
            <person name="Arribat S."/>
            <person name="Keller J."/>
            <person name="Huneau C."/>
            <person name="Blein T."/>
            <person name="Aime D."/>
            <person name="Laguerre M."/>
            <person name="Taylor J."/>
            <person name="Schubert V."/>
            <person name="Nelson M."/>
            <person name="Geu-Flores F."/>
            <person name="Crespi M."/>
            <person name="Gallardo-Guerrero K."/>
            <person name="Delaux P.-M."/>
            <person name="Salse J."/>
            <person name="Berges H."/>
            <person name="Guyot R."/>
            <person name="Gouzy J."/>
            <person name="Peret B."/>
        </authorList>
    </citation>
    <scope>NUCLEOTIDE SEQUENCE [LARGE SCALE GENOMIC DNA]</scope>
    <source>
        <strain evidence="2">cv. Amiga</strain>
    </source>
</reference>
<organism evidence="1 2">
    <name type="scientific">Lupinus albus</name>
    <name type="common">White lupine</name>
    <name type="synonym">Lupinus termis</name>
    <dbReference type="NCBI Taxonomy" id="3870"/>
    <lineage>
        <taxon>Eukaryota</taxon>
        <taxon>Viridiplantae</taxon>
        <taxon>Streptophyta</taxon>
        <taxon>Embryophyta</taxon>
        <taxon>Tracheophyta</taxon>
        <taxon>Spermatophyta</taxon>
        <taxon>Magnoliopsida</taxon>
        <taxon>eudicotyledons</taxon>
        <taxon>Gunneridae</taxon>
        <taxon>Pentapetalae</taxon>
        <taxon>rosids</taxon>
        <taxon>fabids</taxon>
        <taxon>Fabales</taxon>
        <taxon>Fabaceae</taxon>
        <taxon>Papilionoideae</taxon>
        <taxon>50 kb inversion clade</taxon>
        <taxon>genistoids sensu lato</taxon>
        <taxon>core genistoids</taxon>
        <taxon>Genisteae</taxon>
        <taxon>Lupinus</taxon>
    </lineage>
</organism>
<dbReference type="Proteomes" id="UP000447434">
    <property type="component" value="Chromosome 25"/>
</dbReference>
<gene>
    <name evidence="1" type="ORF">Lalb_Chr25g0283851</name>
</gene>
<comment type="caution">
    <text evidence="1">The sequence shown here is derived from an EMBL/GenBank/DDBJ whole genome shotgun (WGS) entry which is preliminary data.</text>
</comment>
<proteinExistence type="predicted"/>
<name>A0A6A4NCE4_LUPAL</name>
<dbReference type="AlphaFoldDB" id="A0A6A4NCE4"/>